<dbReference type="Proteomes" id="UP000306192">
    <property type="component" value="Unassembled WGS sequence"/>
</dbReference>
<dbReference type="OrthoDB" id="9809391at2"/>
<evidence type="ECO:0000313" key="3">
    <source>
        <dbReference type="EMBL" id="TIH29491.1"/>
    </source>
</evidence>
<reference evidence="3 4" key="1">
    <citation type="journal article" date="2019" name="Microorganisms">
        <title>Systematic Affiliation and Genome Analysis of Subtercola vilae DB165(T) with Particular Emphasis on Cold Adaptation of an Isolate from a High-Altitude Cold Volcano Lake.</title>
        <authorList>
            <person name="Villalobos A.S."/>
            <person name="Wiese J."/>
            <person name="Imhoff J.F."/>
            <person name="Dorador C."/>
            <person name="Keller A."/>
            <person name="Hentschel U."/>
        </authorList>
    </citation>
    <scope>NUCLEOTIDE SEQUENCE [LARGE SCALE GENOMIC DNA]</scope>
    <source>
        <strain evidence="3 4">DB165</strain>
    </source>
</reference>
<dbReference type="AlphaFoldDB" id="A0A4T2BI32"/>
<evidence type="ECO:0000313" key="4">
    <source>
        <dbReference type="Proteomes" id="UP000306192"/>
    </source>
</evidence>
<dbReference type="InterPro" id="IPR047057">
    <property type="entry name" value="MerR_fam"/>
</dbReference>
<comment type="caution">
    <text evidence="3">The sequence shown here is derived from an EMBL/GenBank/DDBJ whole genome shotgun (WGS) entry which is preliminary data.</text>
</comment>
<keyword evidence="4" id="KW-1185">Reference proteome</keyword>
<dbReference type="GO" id="GO:0003700">
    <property type="term" value="F:DNA-binding transcription factor activity"/>
    <property type="evidence" value="ECO:0007669"/>
    <property type="project" value="InterPro"/>
</dbReference>
<dbReference type="GO" id="GO:0003677">
    <property type="term" value="F:DNA binding"/>
    <property type="evidence" value="ECO:0007669"/>
    <property type="project" value="UniProtKB-KW"/>
</dbReference>
<organism evidence="3 4">
    <name type="scientific">Subtercola vilae</name>
    <dbReference type="NCBI Taxonomy" id="2056433"/>
    <lineage>
        <taxon>Bacteria</taxon>
        <taxon>Bacillati</taxon>
        <taxon>Actinomycetota</taxon>
        <taxon>Actinomycetes</taxon>
        <taxon>Micrococcales</taxon>
        <taxon>Microbacteriaceae</taxon>
        <taxon>Subtercola</taxon>
    </lineage>
</organism>
<gene>
    <name evidence="3" type="ORF">D4765_17910</name>
</gene>
<dbReference type="Pfam" id="PF13411">
    <property type="entry name" value="MerR_1"/>
    <property type="match status" value="1"/>
</dbReference>
<dbReference type="PANTHER" id="PTHR30204">
    <property type="entry name" value="REDOX-CYCLING DRUG-SENSING TRANSCRIPTIONAL ACTIVATOR SOXR"/>
    <property type="match status" value="1"/>
</dbReference>
<protein>
    <submittedName>
        <fullName evidence="3">MerR family transcriptional regulator</fullName>
    </submittedName>
</protein>
<feature type="domain" description="HTH merR-type" evidence="2">
    <location>
        <begin position="1"/>
        <end position="70"/>
    </location>
</feature>
<dbReference type="InterPro" id="IPR009061">
    <property type="entry name" value="DNA-bd_dom_put_sf"/>
</dbReference>
<sequence length="117" mass="13297">MMHIGELAELTRLSLRTIRHYDETGLLHPSGRTEGGFRLYTVADHGRLLLIRQMRALSFTLDDIASFLRGLDSATCTPDTDDADRLLSFMNEAVSRRESLAEQLAMADEFINQLRTR</sequence>
<dbReference type="PANTHER" id="PTHR30204:SF93">
    <property type="entry name" value="HTH MERR-TYPE DOMAIN-CONTAINING PROTEIN"/>
    <property type="match status" value="1"/>
</dbReference>
<dbReference type="SMART" id="SM00422">
    <property type="entry name" value="HTH_MERR"/>
    <property type="match status" value="1"/>
</dbReference>
<accession>A0A4T2BI32</accession>
<dbReference type="RefSeq" id="WP_136643680.1">
    <property type="nucleotide sequence ID" value="NZ_QYRT01000061.1"/>
</dbReference>
<name>A0A4T2BI32_9MICO</name>
<dbReference type="SUPFAM" id="SSF46955">
    <property type="entry name" value="Putative DNA-binding domain"/>
    <property type="match status" value="1"/>
</dbReference>
<dbReference type="Gene3D" id="1.10.1660.10">
    <property type="match status" value="1"/>
</dbReference>
<evidence type="ECO:0000256" key="1">
    <source>
        <dbReference type="ARBA" id="ARBA00023125"/>
    </source>
</evidence>
<proteinExistence type="predicted"/>
<keyword evidence="1" id="KW-0238">DNA-binding</keyword>
<dbReference type="EMBL" id="QYRT01000061">
    <property type="protein sequence ID" value="TIH29491.1"/>
    <property type="molecule type" value="Genomic_DNA"/>
</dbReference>
<dbReference type="InterPro" id="IPR000551">
    <property type="entry name" value="MerR-type_HTH_dom"/>
</dbReference>
<dbReference type="PROSITE" id="PS50937">
    <property type="entry name" value="HTH_MERR_2"/>
    <property type="match status" value="1"/>
</dbReference>
<evidence type="ECO:0000259" key="2">
    <source>
        <dbReference type="PROSITE" id="PS50937"/>
    </source>
</evidence>
<dbReference type="PROSITE" id="PS00552">
    <property type="entry name" value="HTH_MERR_1"/>
    <property type="match status" value="1"/>
</dbReference>